<dbReference type="InterPro" id="IPR050300">
    <property type="entry name" value="GDXG_lipolytic_enzyme"/>
</dbReference>
<dbReference type="InterPro" id="IPR029058">
    <property type="entry name" value="AB_hydrolase_fold"/>
</dbReference>
<reference evidence="4 5" key="1">
    <citation type="submission" date="2019-05" db="EMBL/GenBank/DDBJ databases">
        <authorList>
            <person name="Lee S.D."/>
        </authorList>
    </citation>
    <scope>NUCLEOTIDE SEQUENCE [LARGE SCALE GENOMIC DNA]</scope>
    <source>
        <strain evidence="4 5">YC2-7</strain>
    </source>
</reference>
<feature type="domain" description="Alpha/beta hydrolase fold-3" evidence="3">
    <location>
        <begin position="103"/>
        <end position="304"/>
    </location>
</feature>
<keyword evidence="2 4" id="KW-0378">Hydrolase</keyword>
<proteinExistence type="inferred from homology"/>
<dbReference type="PANTHER" id="PTHR48081">
    <property type="entry name" value="AB HYDROLASE SUPERFAMILY PROTEIN C4A8.06C"/>
    <property type="match status" value="1"/>
</dbReference>
<name>A0A848KD76_9NOCA</name>
<evidence type="ECO:0000256" key="2">
    <source>
        <dbReference type="ARBA" id="ARBA00022801"/>
    </source>
</evidence>
<comment type="similarity">
    <text evidence="1">Belongs to the 'GDXG' lipolytic enzyme family.</text>
</comment>
<evidence type="ECO:0000313" key="4">
    <source>
        <dbReference type="EMBL" id="NMN95508.1"/>
    </source>
</evidence>
<protein>
    <submittedName>
        <fullName evidence="4">Alpha/beta hydrolase</fullName>
    </submittedName>
</protein>
<organism evidence="4 5">
    <name type="scientific">Antrihabitans stalactiti</name>
    <dbReference type="NCBI Taxonomy" id="2584121"/>
    <lineage>
        <taxon>Bacteria</taxon>
        <taxon>Bacillati</taxon>
        <taxon>Actinomycetota</taxon>
        <taxon>Actinomycetes</taxon>
        <taxon>Mycobacteriales</taxon>
        <taxon>Nocardiaceae</taxon>
        <taxon>Antrihabitans</taxon>
    </lineage>
</organism>
<dbReference type="InterPro" id="IPR013094">
    <property type="entry name" value="AB_hydrolase_3"/>
</dbReference>
<dbReference type="GO" id="GO:0004806">
    <property type="term" value="F:triacylglycerol lipase activity"/>
    <property type="evidence" value="ECO:0007669"/>
    <property type="project" value="TreeGrafter"/>
</dbReference>
<keyword evidence="5" id="KW-1185">Reference proteome</keyword>
<dbReference type="Proteomes" id="UP000535543">
    <property type="component" value="Unassembled WGS sequence"/>
</dbReference>
<reference evidence="4 5" key="2">
    <citation type="submission" date="2020-06" db="EMBL/GenBank/DDBJ databases">
        <title>Antribacter stalactiti gen. nov., sp. nov., a new member of the family Nacardiaceae isolated from a cave.</title>
        <authorList>
            <person name="Kim I.S."/>
        </authorList>
    </citation>
    <scope>NUCLEOTIDE SEQUENCE [LARGE SCALE GENOMIC DNA]</scope>
    <source>
        <strain evidence="4 5">YC2-7</strain>
    </source>
</reference>
<comment type="caution">
    <text evidence="4">The sequence shown here is derived from an EMBL/GenBank/DDBJ whole genome shotgun (WGS) entry which is preliminary data.</text>
</comment>
<sequence>MSPLHPPVVAELPRRSSRTLRITHSVLQSTIRKALDAAVWAEKTNVIGPRVALPITTRVDRLLLPLRPRRGTQLRMVEFPQFRAEWVWDKSVADPAIDKGSAIIYFHGGGLLACGLNSHRRLVARIARTCGVPLLNVDYRQIPQAHVTETVDDCVDAYRYLLDQGFPAERIIVMGDSAGGGLSFSLAMATRDRNLPLPAAVVAMSPWANYDSTIRQTHPNNPVDALISADGYALPAKWGIAVDGELDPAWSPVNGSFHGLPPALIHVGSTEVLLSDAELLAARCAEGGVPLKLQIWDNAFHVFQIAADLLPDARDAIEEVATFVRRILDAEAVRPSIWSVKSTA</sequence>
<dbReference type="EMBL" id="VCQU01000003">
    <property type="protein sequence ID" value="NMN95508.1"/>
    <property type="molecule type" value="Genomic_DNA"/>
</dbReference>
<dbReference type="Gene3D" id="3.40.50.1820">
    <property type="entry name" value="alpha/beta hydrolase"/>
    <property type="match status" value="1"/>
</dbReference>
<evidence type="ECO:0000313" key="5">
    <source>
        <dbReference type="Proteomes" id="UP000535543"/>
    </source>
</evidence>
<dbReference type="SUPFAM" id="SSF53474">
    <property type="entry name" value="alpha/beta-Hydrolases"/>
    <property type="match status" value="1"/>
</dbReference>
<evidence type="ECO:0000259" key="3">
    <source>
        <dbReference type="Pfam" id="PF07859"/>
    </source>
</evidence>
<dbReference type="Pfam" id="PF07859">
    <property type="entry name" value="Abhydrolase_3"/>
    <property type="match status" value="1"/>
</dbReference>
<dbReference type="AlphaFoldDB" id="A0A848KD76"/>
<accession>A0A848KD76</accession>
<dbReference type="PANTHER" id="PTHR48081:SF30">
    <property type="entry name" value="ACETYL-HYDROLASE LIPR-RELATED"/>
    <property type="match status" value="1"/>
</dbReference>
<evidence type="ECO:0000256" key="1">
    <source>
        <dbReference type="ARBA" id="ARBA00010515"/>
    </source>
</evidence>
<gene>
    <name evidence="4" type="ORF">FGL95_10740</name>
</gene>